<keyword evidence="2" id="KW-1185">Reference proteome</keyword>
<dbReference type="RefSeq" id="WP_090881108.1">
    <property type="nucleotide sequence ID" value="NZ_FMXQ01000015.1"/>
</dbReference>
<organism evidence="1 2">
    <name type="scientific">Bauldia litoralis</name>
    <dbReference type="NCBI Taxonomy" id="665467"/>
    <lineage>
        <taxon>Bacteria</taxon>
        <taxon>Pseudomonadati</taxon>
        <taxon>Pseudomonadota</taxon>
        <taxon>Alphaproteobacteria</taxon>
        <taxon>Hyphomicrobiales</taxon>
        <taxon>Kaistiaceae</taxon>
        <taxon>Bauldia</taxon>
    </lineage>
</organism>
<proteinExistence type="predicted"/>
<dbReference type="AlphaFoldDB" id="A0A1G6EM31"/>
<sequence length="187" mass="20507">MGNSMTLTCLLADAIDSEWSRMAAIRLGDVPSTLPTPAHYVLVLKDDRPFKTIEVHLPRQTFSLFIEAQIWEGWIAVGFGCSVFLVSVDGDDICEVDLDQSGKYEGNYFAGFSFASDFLLARSGYGLTCIDRRGATKWRNYGLGLDGVTIDGITSDTITGEGEWDPPGGSRPFAVWLDDGRNLKGRP</sequence>
<dbReference type="Proteomes" id="UP000199071">
    <property type="component" value="Unassembled WGS sequence"/>
</dbReference>
<dbReference type="EMBL" id="FMXQ01000015">
    <property type="protein sequence ID" value="SDB58444.1"/>
    <property type="molecule type" value="Genomic_DNA"/>
</dbReference>
<protein>
    <submittedName>
        <fullName evidence="1">Uncharacterized protein</fullName>
    </submittedName>
</protein>
<dbReference type="OrthoDB" id="659938at2"/>
<gene>
    <name evidence="1" type="ORF">SAMN02982931_04681</name>
</gene>
<evidence type="ECO:0000313" key="1">
    <source>
        <dbReference type="EMBL" id="SDB58444.1"/>
    </source>
</evidence>
<evidence type="ECO:0000313" key="2">
    <source>
        <dbReference type="Proteomes" id="UP000199071"/>
    </source>
</evidence>
<reference evidence="1 2" key="1">
    <citation type="submission" date="2016-10" db="EMBL/GenBank/DDBJ databases">
        <authorList>
            <person name="de Groot N.N."/>
        </authorList>
    </citation>
    <scope>NUCLEOTIDE SEQUENCE [LARGE SCALE GENOMIC DNA]</scope>
    <source>
        <strain evidence="1 2">ATCC 35022</strain>
    </source>
</reference>
<dbReference type="STRING" id="665467.SAMN02982931_04681"/>
<name>A0A1G6EM31_9HYPH</name>
<accession>A0A1G6EM31</accession>